<dbReference type="Pfam" id="PF08530">
    <property type="entry name" value="PepX_C"/>
    <property type="match status" value="1"/>
</dbReference>
<dbReference type="InterPro" id="IPR000383">
    <property type="entry name" value="Xaa-Pro-like_dom"/>
</dbReference>
<evidence type="ECO:0000313" key="13">
    <source>
        <dbReference type="Proteomes" id="UP000051845"/>
    </source>
</evidence>
<dbReference type="GO" id="GO:0008239">
    <property type="term" value="F:dipeptidyl-peptidase activity"/>
    <property type="evidence" value="ECO:0007669"/>
    <property type="project" value="UniProtKB-UniRule"/>
</dbReference>
<name>A0A0R2BFJ7_SECCO</name>
<dbReference type="InterPro" id="IPR008252">
    <property type="entry name" value="Pept_S15_Xpro"/>
</dbReference>
<dbReference type="InterPro" id="IPR015251">
    <property type="entry name" value="PepX_N_dom"/>
</dbReference>
<keyword evidence="7 9" id="KW-0378">Hydrolase</keyword>
<dbReference type="GO" id="GO:0005737">
    <property type="term" value="C:cytoplasm"/>
    <property type="evidence" value="ECO:0007669"/>
    <property type="project" value="UniProtKB-SubCell"/>
</dbReference>
<dbReference type="SUPFAM" id="SSF53474">
    <property type="entry name" value="alpha/beta-Hydrolases"/>
    <property type="match status" value="1"/>
</dbReference>
<feature type="domain" description="X-Prolyl dipeptidyl aminopeptidase PepX N-terminal" evidence="11">
    <location>
        <begin position="1"/>
        <end position="156"/>
    </location>
</feature>
<keyword evidence="6 9" id="KW-0645">Protease</keyword>
<evidence type="ECO:0000256" key="2">
    <source>
        <dbReference type="ARBA" id="ARBA00003997"/>
    </source>
</evidence>
<evidence type="ECO:0000259" key="10">
    <source>
        <dbReference type="SMART" id="SM00939"/>
    </source>
</evidence>
<gene>
    <name evidence="9" type="primary">pepX</name>
    <name evidence="12" type="ORF">FC82_GL000026</name>
</gene>
<dbReference type="SUPFAM" id="SSF49785">
    <property type="entry name" value="Galactose-binding domain-like"/>
    <property type="match status" value="1"/>
</dbReference>
<sequence>MKLNQFAIMPVTPEQERIEMEQIQMIHERDLALPPVPFFHQLLINSFPEARTLNSGEERIAGLMATPEQNALVYLRTHDTISQQVFFNLYLQLLGFSPERDFSLNEPLAITPTVNLPAFTSSELNNNDMLHGWYQLLVTHNTTGQTFLDDLTSRGYFLAMVNNATVKKPIIFNGKAQAVYDTTQLIREVVYVESAQDTDHDGQRDLLKVEITRPLESNSHPVPTLYTASPYNQGTNDEAGEALTHDVTIPLTEKPAVNNTVADTLPTNRVVPAPRKVAGLTQTAEETMGNSFDYSLNDYFLARGFAVAYASEIGTKDSDGLRTTGDVEETIAATAVIEWLDGKRTAFTNRTDNVEIKAWWSNHHIAMTGRSYLGTLATAAATTGVDGLKTVISEAAISSWYDYYRENGLVIAPGGFPGEDADVLAEETFSREKQPGDYHRIKAKWQNALNQMTLDQDRTTGNYNAFWDARNYRKDVANIKADMLLVHGLNDWNVKPKNVGKLWQAIRDLPIAKKLILHQGPHVYINNLRSVDFTDMVNLWLTHELYDVDNHAETILPNVLIQDNAHAETWRVQEDWLAPENPETTFHFSPDTLSEANDLQPVQLGFSDQLPTKIFHYYAKHWDQWQTALVDDSNAMLAGHRLIFKTAKRAEPLIIDGHPNVHVRVAVNQNIGLLSLQLIDYGRFKRLTTSPVTLAGQTMDLGYHFKKESLREFELTRLSNYQLISKAHINLQNRDGLTTTKTVSPNVFYDVDIQLQPTHYNLLPGHQLGLIIYATDMEMTVRGNQPLFYTVDLKATNLQVPHLRH</sequence>
<dbReference type="PRINTS" id="PR00923">
    <property type="entry name" value="LACTOPTASE"/>
</dbReference>
<dbReference type="SMART" id="SM00939">
    <property type="entry name" value="PepX_C"/>
    <property type="match status" value="1"/>
</dbReference>
<keyword evidence="9" id="KW-0963">Cytoplasm</keyword>
<organism evidence="12 13">
    <name type="scientific">Secundilactobacillus collinoides DSM 20515 = JCM 1123</name>
    <dbReference type="NCBI Taxonomy" id="1423733"/>
    <lineage>
        <taxon>Bacteria</taxon>
        <taxon>Bacillati</taxon>
        <taxon>Bacillota</taxon>
        <taxon>Bacilli</taxon>
        <taxon>Lactobacillales</taxon>
        <taxon>Lactobacillaceae</taxon>
        <taxon>Secundilactobacillus</taxon>
    </lineage>
</organism>
<dbReference type="Gene3D" id="3.40.50.1820">
    <property type="entry name" value="alpha/beta hydrolase"/>
    <property type="match status" value="1"/>
</dbReference>
<comment type="function">
    <text evidence="2 9">Removes N-terminal dipeptides sequentially from polypeptides having unsubstituted N-termini provided that the penultimate residue is proline.</text>
</comment>
<dbReference type="Proteomes" id="UP000051845">
    <property type="component" value="Unassembled WGS sequence"/>
</dbReference>
<evidence type="ECO:0000259" key="11">
    <source>
        <dbReference type="SMART" id="SM00940"/>
    </source>
</evidence>
<evidence type="ECO:0000256" key="6">
    <source>
        <dbReference type="ARBA" id="ARBA00022670"/>
    </source>
</evidence>
<evidence type="ECO:0000256" key="5">
    <source>
        <dbReference type="ARBA" id="ARBA00022438"/>
    </source>
</evidence>
<evidence type="ECO:0000256" key="7">
    <source>
        <dbReference type="ARBA" id="ARBA00022801"/>
    </source>
</evidence>
<accession>A0A0R2BFJ7</accession>
<dbReference type="SUPFAM" id="SSF81761">
    <property type="entry name" value="X-Prolyl dipeptidyl aminopeptidase PepX, N-terminal domain"/>
    <property type="match status" value="1"/>
</dbReference>
<dbReference type="InterPro" id="IPR013736">
    <property type="entry name" value="Xaa-Pro_dipept_C"/>
</dbReference>
<dbReference type="EMBL" id="AYYR01000001">
    <property type="protein sequence ID" value="KRM78001.1"/>
    <property type="molecule type" value="Genomic_DNA"/>
</dbReference>
<protein>
    <recommendedName>
        <fullName evidence="9">Xaa-Pro dipeptidyl-peptidase</fullName>
        <ecNumber evidence="9">3.4.14.11</ecNumber>
    </recommendedName>
    <alternativeName>
        <fullName evidence="9">X-Pro dipeptidyl-peptidase</fullName>
    </alternativeName>
    <alternativeName>
        <fullName evidence="9">X-prolyl-dipeptidyl aminopeptidase</fullName>
        <shortName evidence="9">X-PDAP</shortName>
    </alternativeName>
</protein>
<dbReference type="GO" id="GO:0006508">
    <property type="term" value="P:proteolysis"/>
    <property type="evidence" value="ECO:0007669"/>
    <property type="project" value="UniProtKB-KW"/>
</dbReference>
<keyword evidence="8 9" id="KW-0720">Serine protease</keyword>
<feature type="domain" description="Xaa-Pro dipeptidyl-peptidase C-terminal" evidence="10">
    <location>
        <begin position="538"/>
        <end position="799"/>
    </location>
</feature>
<comment type="similarity">
    <text evidence="3 9">Belongs to the peptidase S15 family.</text>
</comment>
<dbReference type="InterPro" id="IPR036313">
    <property type="entry name" value="PepX_N_dom_sf"/>
</dbReference>
<feature type="active site" description="Charge relay system" evidence="9">
    <location>
        <position position="491"/>
    </location>
</feature>
<dbReference type="GO" id="GO:0008236">
    <property type="term" value="F:serine-type peptidase activity"/>
    <property type="evidence" value="ECO:0007669"/>
    <property type="project" value="UniProtKB-KW"/>
</dbReference>
<comment type="subunit">
    <text evidence="4 9">Homodimer.</text>
</comment>
<evidence type="ECO:0000256" key="1">
    <source>
        <dbReference type="ARBA" id="ARBA00000123"/>
    </source>
</evidence>
<evidence type="ECO:0000256" key="8">
    <source>
        <dbReference type="ARBA" id="ARBA00022825"/>
    </source>
</evidence>
<evidence type="ECO:0000256" key="3">
    <source>
        <dbReference type="ARBA" id="ARBA00010819"/>
    </source>
</evidence>
<dbReference type="NCBIfam" id="NF003781">
    <property type="entry name" value="PRK05371.1-2"/>
    <property type="match status" value="1"/>
</dbReference>
<dbReference type="GO" id="GO:0004177">
    <property type="term" value="F:aminopeptidase activity"/>
    <property type="evidence" value="ECO:0007669"/>
    <property type="project" value="UniProtKB-KW"/>
</dbReference>
<dbReference type="Pfam" id="PF09168">
    <property type="entry name" value="PepX_N"/>
    <property type="match status" value="1"/>
</dbReference>
<dbReference type="Gene3D" id="1.10.246.70">
    <property type="match status" value="1"/>
</dbReference>
<dbReference type="STRING" id="33960.TY91_09165"/>
<comment type="catalytic activity">
    <reaction evidence="1 9">
        <text>Hydrolyzes Xaa-Pro-|- bonds to release unblocked, N-terminal dipeptides from substrates including Ala-Pro-|-p-nitroanilide and (sequentially) Tyr-Pro-|-Phe-Pro-|-Gly-Pro-|-Ile.</text>
        <dbReference type="EC" id="3.4.14.11"/>
    </reaction>
</comment>
<dbReference type="RefSeq" id="WP_056995883.1">
    <property type="nucleotide sequence ID" value="NZ_AYYR01000001.1"/>
</dbReference>
<dbReference type="HAMAP" id="MF_00698">
    <property type="entry name" value="Aminopeptidase_S15"/>
    <property type="match status" value="1"/>
</dbReference>
<dbReference type="AlphaFoldDB" id="A0A0R2BFJ7"/>
<evidence type="ECO:0000256" key="4">
    <source>
        <dbReference type="ARBA" id="ARBA00011738"/>
    </source>
</evidence>
<comment type="caution">
    <text evidence="12">The sequence shown here is derived from an EMBL/GenBank/DDBJ whole genome shotgun (WGS) entry which is preliminary data.</text>
</comment>
<dbReference type="Gene3D" id="2.60.120.260">
    <property type="entry name" value="Galactose-binding domain-like"/>
    <property type="match status" value="1"/>
</dbReference>
<dbReference type="InterPro" id="IPR029058">
    <property type="entry name" value="AB_hydrolase_fold"/>
</dbReference>
<dbReference type="Pfam" id="PF02129">
    <property type="entry name" value="Peptidase_S15"/>
    <property type="match status" value="1"/>
</dbReference>
<dbReference type="EC" id="3.4.14.11" evidence="9"/>
<evidence type="ECO:0000313" key="12">
    <source>
        <dbReference type="EMBL" id="KRM78001.1"/>
    </source>
</evidence>
<reference evidence="12 13" key="1">
    <citation type="journal article" date="2015" name="Genome Announc.">
        <title>Expanding the biotechnology potential of lactobacilli through comparative genomics of 213 strains and associated genera.</title>
        <authorList>
            <person name="Sun Z."/>
            <person name="Harris H.M."/>
            <person name="McCann A."/>
            <person name="Guo C."/>
            <person name="Argimon S."/>
            <person name="Zhang W."/>
            <person name="Yang X."/>
            <person name="Jeffery I.B."/>
            <person name="Cooney J.C."/>
            <person name="Kagawa T.F."/>
            <person name="Liu W."/>
            <person name="Song Y."/>
            <person name="Salvetti E."/>
            <person name="Wrobel A."/>
            <person name="Rasinkangas P."/>
            <person name="Parkhill J."/>
            <person name="Rea M.C."/>
            <person name="O'Sullivan O."/>
            <person name="Ritari J."/>
            <person name="Douillard F.P."/>
            <person name="Paul Ross R."/>
            <person name="Yang R."/>
            <person name="Briner A.E."/>
            <person name="Felis G.E."/>
            <person name="de Vos W.M."/>
            <person name="Barrangou R."/>
            <person name="Klaenhammer T.R."/>
            <person name="Caufield P.W."/>
            <person name="Cui Y."/>
            <person name="Zhang H."/>
            <person name="O'Toole P.W."/>
        </authorList>
    </citation>
    <scope>NUCLEOTIDE SEQUENCE [LARGE SCALE GENOMIC DNA]</scope>
    <source>
        <strain evidence="12 13">DSM 20515</strain>
    </source>
</reference>
<dbReference type="PATRIC" id="fig|1423733.4.peg.27"/>
<proteinExistence type="inferred from homology"/>
<keyword evidence="5 9" id="KW-0031">Aminopeptidase</keyword>
<dbReference type="SMART" id="SM00940">
    <property type="entry name" value="PepX_N"/>
    <property type="match status" value="1"/>
</dbReference>
<evidence type="ECO:0000256" key="9">
    <source>
        <dbReference type="HAMAP-Rule" id="MF_00698"/>
    </source>
</evidence>
<dbReference type="InterPro" id="IPR008979">
    <property type="entry name" value="Galactose-bd-like_sf"/>
</dbReference>
<feature type="active site" description="Charge relay system" evidence="9">
    <location>
        <position position="522"/>
    </location>
</feature>
<feature type="active site" description="Charge relay system" evidence="9">
    <location>
        <position position="371"/>
    </location>
</feature>
<comment type="subcellular location">
    <subcellularLocation>
        <location evidence="9">Cytoplasm</location>
    </subcellularLocation>
</comment>